<name>A0ABR3F1X0_9AGAR</name>
<accession>A0ABR3F1X0</accession>
<evidence type="ECO:0000313" key="2">
    <source>
        <dbReference type="Proteomes" id="UP001465976"/>
    </source>
</evidence>
<gene>
    <name evidence="1" type="ORF">V5O48_012887</name>
</gene>
<proteinExistence type="predicted"/>
<comment type="caution">
    <text evidence="1">The sequence shown here is derived from an EMBL/GenBank/DDBJ whole genome shotgun (WGS) entry which is preliminary data.</text>
</comment>
<reference evidence="1 2" key="1">
    <citation type="submission" date="2024-02" db="EMBL/GenBank/DDBJ databases">
        <title>A draft genome for the cacao thread blight pathogen Marasmius crinis-equi.</title>
        <authorList>
            <person name="Cohen S.P."/>
            <person name="Baruah I.K."/>
            <person name="Amoako-Attah I."/>
            <person name="Bukari Y."/>
            <person name="Meinhardt L.W."/>
            <person name="Bailey B.A."/>
        </authorList>
    </citation>
    <scope>NUCLEOTIDE SEQUENCE [LARGE SCALE GENOMIC DNA]</scope>
    <source>
        <strain evidence="1 2">GH-76</strain>
    </source>
</reference>
<dbReference type="EMBL" id="JBAHYK010001196">
    <property type="protein sequence ID" value="KAL0569085.1"/>
    <property type="molecule type" value="Genomic_DNA"/>
</dbReference>
<dbReference type="Proteomes" id="UP001465976">
    <property type="component" value="Unassembled WGS sequence"/>
</dbReference>
<evidence type="ECO:0000313" key="1">
    <source>
        <dbReference type="EMBL" id="KAL0569085.1"/>
    </source>
</evidence>
<keyword evidence="2" id="KW-1185">Reference proteome</keyword>
<protein>
    <submittedName>
        <fullName evidence="1">Uncharacterized protein</fullName>
    </submittedName>
</protein>
<sequence>MHKECPWMLVQGSNPGVYSNGHEMDGETVLLAKEYTYRYQAEQDFEKLISSGLIDLMDTPKTGDADWAVVTEGYQVGIYEDRLTAFMLGLRWEVGSMALCASQERVICFFGEQLEAGRVCTKVKTVEKIPTMKAPRIREHWTVETMASLYARAQAVSPQ</sequence>
<organism evidence="1 2">
    <name type="scientific">Marasmius crinis-equi</name>
    <dbReference type="NCBI Taxonomy" id="585013"/>
    <lineage>
        <taxon>Eukaryota</taxon>
        <taxon>Fungi</taxon>
        <taxon>Dikarya</taxon>
        <taxon>Basidiomycota</taxon>
        <taxon>Agaricomycotina</taxon>
        <taxon>Agaricomycetes</taxon>
        <taxon>Agaricomycetidae</taxon>
        <taxon>Agaricales</taxon>
        <taxon>Marasmiineae</taxon>
        <taxon>Marasmiaceae</taxon>
        <taxon>Marasmius</taxon>
    </lineage>
</organism>